<keyword evidence="6" id="KW-0325">Glycoprotein</keyword>
<comment type="similarity">
    <text evidence="1">Belongs to the AB hydrolase superfamily. Lipase family.</text>
</comment>
<evidence type="ECO:0000256" key="1">
    <source>
        <dbReference type="ARBA" id="ARBA00010701"/>
    </source>
</evidence>
<protein>
    <submittedName>
        <fullName evidence="9">Lipase 1</fullName>
    </submittedName>
</protein>
<dbReference type="Gene3D" id="3.40.50.1820">
    <property type="entry name" value="alpha/beta hydrolase"/>
    <property type="match status" value="2"/>
</dbReference>
<dbReference type="FunFam" id="3.40.50.1820:FF:000057">
    <property type="entry name" value="Lipase"/>
    <property type="match status" value="2"/>
</dbReference>
<keyword evidence="10" id="KW-1185">Reference proteome</keyword>
<evidence type="ECO:0000259" key="8">
    <source>
        <dbReference type="Pfam" id="PF04083"/>
    </source>
</evidence>
<dbReference type="EMBL" id="JRES01001173">
    <property type="protein sequence ID" value="KNC24787.1"/>
    <property type="molecule type" value="Genomic_DNA"/>
</dbReference>
<dbReference type="GO" id="GO:0016787">
    <property type="term" value="F:hydrolase activity"/>
    <property type="evidence" value="ECO:0007669"/>
    <property type="project" value="UniProtKB-KW"/>
</dbReference>
<gene>
    <name evidence="9" type="ORF">FF38_05274</name>
</gene>
<sequence>MDTVSRVDFLVIISREEHKFQTLACMPRVSLSIGGKPFLWNFFGNNNVDKDIDETSREIDESSPAYERLNWSTSDWITKHNYTSEHHHVVTTDGYNLTLHRLPRPGHRPILLIHGLLTSSLAWVIMGPAKSLAFQLFNNYYDVWLANMRGSPWSRNHSRFTVDDSDFWSFSFHEWGRYDLPAIVDHIRNESSFQQVLLIGHSQALNAILVMCSLLPQYNERLQFVQALAPIVSLRGQVKFSSEDVRKIMKFIKNKSKSQEYELLPRKFMLEKCVKSSHRKECDRWLHLLAGSGQQDKLSNTLLYGQLLQGASLKEVRHLQQIWKSGDFVAYDYESGGNINYYHSVEPLNYDLKKVTVPMVLYFGETDALATAEGVHHIYAHLMEGIKGVYRIAAAKFNHLDFFISADDQLIAKYGYPAEVHTVTTDDGYILTMHRIRGKQGSQPFFLQHGLVDSSAGYVIMGPNDNPTSRTSDINNLHFFKLKPLSAYLLADRNYDVWLGNARGNRYSRNHTTLDPEGKKFWEFSWHEIGIYDLPAMIDYVLKTTGFKKLQYAGHSQGCTAFFVMCSMRPEYNNKIIMMQAMAPAVYARETEEHPYIRAINLYFNVSRTIEILTAELQFIYSLIKSLVGSSITEMFNGEFRFLCRMTEETERLCIEAVFGIVGRNWAEFNRKMFPVILGHYPAGVAAKQVKHFIQIIKTGKFAPYSYSSNKNMLLYKEREPPRYNLSAVTVPTYVYYSSNDLLCHPGDVEDMYKDLGRPIGKYLVPEKEFNHMDFLWAINVRRLVYARMLQVLSGKTTTKEKRDNVSVYPTVGKEAPKVLTV</sequence>
<dbReference type="Pfam" id="PF04083">
    <property type="entry name" value="Abhydro_lipase"/>
    <property type="match status" value="2"/>
</dbReference>
<keyword evidence="5" id="KW-0443">Lipid metabolism</keyword>
<organism evidence="9 10">
    <name type="scientific">Lucilia cuprina</name>
    <name type="common">Green bottle fly</name>
    <name type="synonym">Australian sheep blowfly</name>
    <dbReference type="NCBI Taxonomy" id="7375"/>
    <lineage>
        <taxon>Eukaryota</taxon>
        <taxon>Metazoa</taxon>
        <taxon>Ecdysozoa</taxon>
        <taxon>Arthropoda</taxon>
        <taxon>Hexapoda</taxon>
        <taxon>Insecta</taxon>
        <taxon>Pterygota</taxon>
        <taxon>Neoptera</taxon>
        <taxon>Endopterygota</taxon>
        <taxon>Diptera</taxon>
        <taxon>Brachycera</taxon>
        <taxon>Muscomorpha</taxon>
        <taxon>Oestroidea</taxon>
        <taxon>Calliphoridae</taxon>
        <taxon>Luciliinae</taxon>
        <taxon>Lucilia</taxon>
    </lineage>
</organism>
<keyword evidence="4" id="KW-0442">Lipid degradation</keyword>
<evidence type="ECO:0000259" key="7">
    <source>
        <dbReference type="Pfam" id="PF00561"/>
    </source>
</evidence>
<dbReference type="InterPro" id="IPR029058">
    <property type="entry name" value="AB_hydrolase_fold"/>
</dbReference>
<evidence type="ECO:0000256" key="3">
    <source>
        <dbReference type="ARBA" id="ARBA00022801"/>
    </source>
</evidence>
<feature type="domain" description="AB hydrolase-1" evidence="7">
    <location>
        <begin position="479"/>
        <end position="585"/>
    </location>
</feature>
<accession>A0A0L0BXN1</accession>
<feature type="domain" description="Partial AB-hydrolase lipase" evidence="8">
    <location>
        <begin position="73"/>
        <end position="126"/>
    </location>
</feature>
<dbReference type="OMA" id="EVHRIPH"/>
<dbReference type="SUPFAM" id="SSF53474">
    <property type="entry name" value="alpha/beta-Hydrolases"/>
    <property type="match status" value="2"/>
</dbReference>
<dbReference type="STRING" id="7375.A0A0L0BXN1"/>
<feature type="domain" description="Partial AB-hydrolase lipase" evidence="8">
    <location>
        <begin position="409"/>
        <end position="461"/>
    </location>
</feature>
<dbReference type="Proteomes" id="UP000037069">
    <property type="component" value="Unassembled WGS sequence"/>
</dbReference>
<keyword evidence="2" id="KW-0732">Signal</keyword>
<evidence type="ECO:0000256" key="6">
    <source>
        <dbReference type="ARBA" id="ARBA00023180"/>
    </source>
</evidence>
<dbReference type="OrthoDB" id="9974421at2759"/>
<dbReference type="InterPro" id="IPR000073">
    <property type="entry name" value="AB_hydrolase_1"/>
</dbReference>
<comment type="caution">
    <text evidence="9">The sequence shown here is derived from an EMBL/GenBank/DDBJ whole genome shotgun (WGS) entry which is preliminary data.</text>
</comment>
<keyword evidence="3" id="KW-0378">Hydrolase</keyword>
<dbReference type="Pfam" id="PF00561">
    <property type="entry name" value="Abhydrolase_1"/>
    <property type="match status" value="1"/>
</dbReference>
<dbReference type="PANTHER" id="PTHR11005">
    <property type="entry name" value="LYSOSOMAL ACID LIPASE-RELATED"/>
    <property type="match status" value="1"/>
</dbReference>
<evidence type="ECO:0000313" key="10">
    <source>
        <dbReference type="Proteomes" id="UP000037069"/>
    </source>
</evidence>
<reference evidence="9 10" key="1">
    <citation type="journal article" date="2015" name="Nat. Commun.">
        <title>Lucilia cuprina genome unlocks parasitic fly biology to underpin future interventions.</title>
        <authorList>
            <person name="Anstead C.A."/>
            <person name="Korhonen P.K."/>
            <person name="Young N.D."/>
            <person name="Hall R.S."/>
            <person name="Jex A.R."/>
            <person name="Murali S.C."/>
            <person name="Hughes D.S."/>
            <person name="Lee S.F."/>
            <person name="Perry T."/>
            <person name="Stroehlein A.J."/>
            <person name="Ansell B.R."/>
            <person name="Breugelmans B."/>
            <person name="Hofmann A."/>
            <person name="Qu J."/>
            <person name="Dugan S."/>
            <person name="Lee S.L."/>
            <person name="Chao H."/>
            <person name="Dinh H."/>
            <person name="Han Y."/>
            <person name="Doddapaneni H.V."/>
            <person name="Worley K.C."/>
            <person name="Muzny D.M."/>
            <person name="Ioannidis P."/>
            <person name="Waterhouse R.M."/>
            <person name="Zdobnov E.M."/>
            <person name="James P.J."/>
            <person name="Bagnall N.H."/>
            <person name="Kotze A.C."/>
            <person name="Gibbs R.A."/>
            <person name="Richards S."/>
            <person name="Batterham P."/>
            <person name="Gasser R.B."/>
        </authorList>
    </citation>
    <scope>NUCLEOTIDE SEQUENCE [LARGE SCALE GENOMIC DNA]</scope>
    <source>
        <strain evidence="9 10">LS</strain>
        <tissue evidence="9">Full body</tissue>
    </source>
</reference>
<evidence type="ECO:0000313" key="9">
    <source>
        <dbReference type="EMBL" id="KNC24787.1"/>
    </source>
</evidence>
<evidence type="ECO:0000256" key="4">
    <source>
        <dbReference type="ARBA" id="ARBA00022963"/>
    </source>
</evidence>
<dbReference type="InterPro" id="IPR006693">
    <property type="entry name" value="AB_hydrolase_lipase"/>
</dbReference>
<dbReference type="AlphaFoldDB" id="A0A0L0BXN1"/>
<proteinExistence type="inferred from homology"/>
<dbReference type="GO" id="GO:0016042">
    <property type="term" value="P:lipid catabolic process"/>
    <property type="evidence" value="ECO:0007669"/>
    <property type="project" value="UniProtKB-KW"/>
</dbReference>
<evidence type="ECO:0000256" key="2">
    <source>
        <dbReference type="ARBA" id="ARBA00022729"/>
    </source>
</evidence>
<name>A0A0L0BXN1_LUCCU</name>
<evidence type="ECO:0000256" key="5">
    <source>
        <dbReference type="ARBA" id="ARBA00023098"/>
    </source>
</evidence>